<name>A0A256IPN2_9EURY</name>
<dbReference type="InterPro" id="IPR001845">
    <property type="entry name" value="HTH_ArsR_DNA-bd_dom"/>
</dbReference>
<dbReference type="Gene3D" id="1.10.10.10">
    <property type="entry name" value="Winged helix-like DNA-binding domain superfamily/Winged helix DNA-binding domain"/>
    <property type="match status" value="1"/>
</dbReference>
<accession>A0A256IPN2</accession>
<feature type="region of interest" description="Disordered" evidence="1">
    <location>
        <begin position="1"/>
        <end position="36"/>
    </location>
</feature>
<reference evidence="3 4" key="1">
    <citation type="journal article" date="2014" name="Front. Microbiol.">
        <title>Population and genomic analysis of the genus Halorubrum.</title>
        <authorList>
            <person name="Fullmer M.S."/>
            <person name="Soucy S.M."/>
            <person name="Swithers K.S."/>
            <person name="Makkay A.M."/>
            <person name="Wheeler R."/>
            <person name="Ventosa A."/>
            <person name="Gogarten J.P."/>
            <person name="Papke R.T."/>
        </authorList>
    </citation>
    <scope>NUCLEOTIDE SEQUENCE [LARGE SCALE GENOMIC DNA]</scope>
    <source>
        <strain evidence="3 4">Cb34</strain>
    </source>
</reference>
<dbReference type="CDD" id="cd00090">
    <property type="entry name" value="HTH_ARSR"/>
    <property type="match status" value="1"/>
</dbReference>
<sequence length="131" mass="13958">MSQSTGGAGRRESSLRRSPVEYAPKERIDVALDPDGGADALSVVSSETAREILAELADDPKTASGIAERMDTSVQSVTYHLDRLVDAGVIGPVETWYSRKGREMTVYGVESEKLVIDLGADDGGVESDRSA</sequence>
<feature type="compositionally biased region" description="Basic and acidic residues" evidence="1">
    <location>
        <begin position="9"/>
        <end position="30"/>
    </location>
</feature>
<dbReference type="Proteomes" id="UP000216308">
    <property type="component" value="Unassembled WGS sequence"/>
</dbReference>
<evidence type="ECO:0000256" key="1">
    <source>
        <dbReference type="SAM" id="MobiDB-lite"/>
    </source>
</evidence>
<dbReference type="OrthoDB" id="11368at2157"/>
<protein>
    <submittedName>
        <fullName evidence="3">Transcriptional regulator</fullName>
    </submittedName>
</protein>
<dbReference type="InterPro" id="IPR036390">
    <property type="entry name" value="WH_DNA-bd_sf"/>
</dbReference>
<keyword evidence="4" id="KW-1185">Reference proteome</keyword>
<gene>
    <name evidence="3" type="ORF">DJ70_03335</name>
</gene>
<dbReference type="SUPFAM" id="SSF46785">
    <property type="entry name" value="Winged helix' DNA-binding domain"/>
    <property type="match status" value="1"/>
</dbReference>
<comment type="caution">
    <text evidence="3">The sequence shown here is derived from an EMBL/GenBank/DDBJ whole genome shotgun (WGS) entry which is preliminary data.</text>
</comment>
<dbReference type="InterPro" id="IPR036388">
    <property type="entry name" value="WH-like_DNA-bd_sf"/>
</dbReference>
<evidence type="ECO:0000259" key="2">
    <source>
        <dbReference type="SMART" id="SM00418"/>
    </source>
</evidence>
<dbReference type="SMART" id="SM00418">
    <property type="entry name" value="HTH_ARSR"/>
    <property type="match status" value="1"/>
</dbReference>
<dbReference type="Pfam" id="PF12840">
    <property type="entry name" value="HTH_20"/>
    <property type="match status" value="1"/>
</dbReference>
<evidence type="ECO:0000313" key="4">
    <source>
        <dbReference type="Proteomes" id="UP000216308"/>
    </source>
</evidence>
<feature type="domain" description="HTH arsR-type" evidence="2">
    <location>
        <begin position="39"/>
        <end position="123"/>
    </location>
</feature>
<dbReference type="RefSeq" id="WP_094530129.1">
    <property type="nucleotide sequence ID" value="NZ_NHPJ01000038.1"/>
</dbReference>
<dbReference type="InterPro" id="IPR011991">
    <property type="entry name" value="ArsR-like_HTH"/>
</dbReference>
<dbReference type="AlphaFoldDB" id="A0A256IPN2"/>
<dbReference type="EMBL" id="NHPJ01000038">
    <property type="protein sequence ID" value="OYR58403.1"/>
    <property type="molecule type" value="Genomic_DNA"/>
</dbReference>
<proteinExistence type="predicted"/>
<organism evidence="3 4">
    <name type="scientific">Halorubrum halodurans</name>
    <dbReference type="NCBI Taxonomy" id="1383851"/>
    <lineage>
        <taxon>Archaea</taxon>
        <taxon>Methanobacteriati</taxon>
        <taxon>Methanobacteriota</taxon>
        <taxon>Stenosarchaea group</taxon>
        <taxon>Halobacteria</taxon>
        <taxon>Halobacteriales</taxon>
        <taxon>Haloferacaceae</taxon>
        <taxon>Halorubrum</taxon>
    </lineage>
</organism>
<evidence type="ECO:0000313" key="3">
    <source>
        <dbReference type="EMBL" id="OYR58403.1"/>
    </source>
</evidence>
<dbReference type="GO" id="GO:0003700">
    <property type="term" value="F:DNA-binding transcription factor activity"/>
    <property type="evidence" value="ECO:0007669"/>
    <property type="project" value="InterPro"/>
</dbReference>